<evidence type="ECO:0000256" key="5">
    <source>
        <dbReference type="ARBA" id="ARBA00023136"/>
    </source>
</evidence>
<dbReference type="InterPro" id="IPR050925">
    <property type="entry name" value="Rhomboid_protease_S54"/>
</dbReference>
<evidence type="ECO:0000256" key="3">
    <source>
        <dbReference type="ARBA" id="ARBA00022692"/>
    </source>
</evidence>
<gene>
    <name evidence="7" type="ORF">Prudu_004835</name>
</gene>
<keyword evidence="5" id="KW-0472">Membrane</keyword>
<dbReference type="GO" id="GO:0031969">
    <property type="term" value="C:chloroplast membrane"/>
    <property type="evidence" value="ECO:0007669"/>
    <property type="project" value="TreeGrafter"/>
</dbReference>
<dbReference type="SUPFAM" id="SSF144091">
    <property type="entry name" value="Rhomboid-like"/>
    <property type="match status" value="1"/>
</dbReference>
<dbReference type="Gene3D" id="1.20.1540.10">
    <property type="entry name" value="Rhomboid-like"/>
    <property type="match status" value="1"/>
</dbReference>
<dbReference type="InterPro" id="IPR035952">
    <property type="entry name" value="Rhomboid-like_sf"/>
</dbReference>
<protein>
    <submittedName>
        <fullName evidence="7">RHOMBOID-like protein 10</fullName>
    </submittedName>
</protein>
<proteinExistence type="inferred from homology"/>
<dbReference type="PANTHER" id="PTHR43731">
    <property type="entry name" value="RHOMBOID PROTEASE"/>
    <property type="match status" value="1"/>
</dbReference>
<name>A0A4Y1QW83_PRUDU</name>
<evidence type="ECO:0000313" key="7">
    <source>
        <dbReference type="EMBL" id="BBG96121.1"/>
    </source>
</evidence>
<reference evidence="7" key="1">
    <citation type="journal article" date="2019" name="Science">
        <title>Mutation of a bHLH transcription factor allowed almond domestication.</title>
        <authorList>
            <person name="Sanchez-Perez R."/>
            <person name="Pavan S."/>
            <person name="Mazzeo R."/>
            <person name="Moldovan C."/>
            <person name="Aiese Cigliano R."/>
            <person name="Del Cueto J."/>
            <person name="Ricciardi F."/>
            <person name="Lotti C."/>
            <person name="Ricciardi L."/>
            <person name="Dicenta F."/>
            <person name="Lopez-Marques R.L."/>
            <person name="Lindberg Moller B."/>
        </authorList>
    </citation>
    <scope>NUCLEOTIDE SEQUENCE</scope>
</reference>
<dbReference type="FunFam" id="1.20.1540.10:FF:000015">
    <property type="entry name" value="RHOMBOID-like protein 10 chloroplastic"/>
    <property type="match status" value="1"/>
</dbReference>
<dbReference type="GO" id="GO:0004252">
    <property type="term" value="F:serine-type endopeptidase activity"/>
    <property type="evidence" value="ECO:0007669"/>
    <property type="project" value="InterPro"/>
</dbReference>
<dbReference type="PANTHER" id="PTHR43731:SF26">
    <property type="entry name" value="RHOMBOID-LIKE PROTEIN 10, CHLOROPLASTIC"/>
    <property type="match status" value="1"/>
</dbReference>
<comment type="similarity">
    <text evidence="2">Belongs to the peptidase S54 family.</text>
</comment>
<evidence type="ECO:0000256" key="1">
    <source>
        <dbReference type="ARBA" id="ARBA00004141"/>
    </source>
</evidence>
<evidence type="ECO:0000259" key="6">
    <source>
        <dbReference type="Pfam" id="PF01694"/>
    </source>
</evidence>
<comment type="subcellular location">
    <subcellularLocation>
        <location evidence="1">Membrane</location>
        <topology evidence="1">Multi-pass membrane protein</topology>
    </subcellularLocation>
</comment>
<dbReference type="InterPro" id="IPR022764">
    <property type="entry name" value="Peptidase_S54_rhomboid_dom"/>
</dbReference>
<dbReference type="EMBL" id="AP019297">
    <property type="protein sequence ID" value="BBG96121.1"/>
    <property type="molecule type" value="Genomic_DNA"/>
</dbReference>
<keyword evidence="4" id="KW-1133">Transmembrane helix</keyword>
<dbReference type="Pfam" id="PF01694">
    <property type="entry name" value="Rhomboid"/>
    <property type="match status" value="1"/>
</dbReference>
<evidence type="ECO:0000256" key="4">
    <source>
        <dbReference type="ARBA" id="ARBA00022989"/>
    </source>
</evidence>
<evidence type="ECO:0000256" key="2">
    <source>
        <dbReference type="ARBA" id="ARBA00009045"/>
    </source>
</evidence>
<dbReference type="AlphaFoldDB" id="A0A4Y1QW83"/>
<sequence length="338" mass="37368">MVVIAIMIRSFELQGQWFPLPKAGPTPTPIHHITTAASLRLGHHLAHHQFRLDSLFRSYFQKLAHISSLHRLKEGINFLPLSSHASPCFNFFNGGETSNDSTNEGMSNSKVSSINFFNGRQWTNVLLALNILVYIAQIATQDELLLWGAKINRLIDKGQLWRLVTSSFLHANVGHLMVNCYSLNSVGPTMEKISGPNRYLALYFASAIAMVSRKSGSAMSYWFSEAPAVGASGAVFGLVGSLAVFVMRHRGLVGRGKEDLQQIAHVIAVNMAMGFFFKGIDNWDIVTFESQFGGLLGGVATSWLLGPAWKYESPSSDGRRIFSDKAPIFYLINAKKRS</sequence>
<accession>A0A4Y1QW83</accession>
<keyword evidence="3" id="KW-0812">Transmembrane</keyword>
<organism evidence="7">
    <name type="scientific">Prunus dulcis</name>
    <name type="common">Almond</name>
    <name type="synonym">Amygdalus dulcis</name>
    <dbReference type="NCBI Taxonomy" id="3755"/>
    <lineage>
        <taxon>Eukaryota</taxon>
        <taxon>Viridiplantae</taxon>
        <taxon>Streptophyta</taxon>
        <taxon>Embryophyta</taxon>
        <taxon>Tracheophyta</taxon>
        <taxon>Spermatophyta</taxon>
        <taxon>Magnoliopsida</taxon>
        <taxon>eudicotyledons</taxon>
        <taxon>Gunneridae</taxon>
        <taxon>Pentapetalae</taxon>
        <taxon>rosids</taxon>
        <taxon>fabids</taxon>
        <taxon>Rosales</taxon>
        <taxon>Rosaceae</taxon>
        <taxon>Amygdaloideae</taxon>
        <taxon>Amygdaleae</taxon>
        <taxon>Prunus</taxon>
    </lineage>
</organism>
<feature type="domain" description="Peptidase S54 rhomboid" evidence="6">
    <location>
        <begin position="157"/>
        <end position="306"/>
    </location>
</feature>